<dbReference type="Pfam" id="PF00003">
    <property type="entry name" value="7tm_3"/>
    <property type="match status" value="1"/>
</dbReference>
<dbReference type="PRINTS" id="PR01176">
    <property type="entry name" value="GABABRECEPTR"/>
</dbReference>
<feature type="transmembrane region" description="Helical" evidence="9">
    <location>
        <begin position="463"/>
        <end position="483"/>
    </location>
</feature>
<dbReference type="PROSITE" id="PS50259">
    <property type="entry name" value="G_PROTEIN_RECEP_F3_4"/>
    <property type="match status" value="1"/>
</dbReference>
<dbReference type="GO" id="GO:0004965">
    <property type="term" value="F:G protein-coupled GABA receptor activity"/>
    <property type="evidence" value="ECO:0007669"/>
    <property type="project" value="InterPro"/>
</dbReference>
<comment type="subcellular location">
    <subcellularLocation>
        <location evidence="1">Membrane</location>
        <topology evidence="1">Multi-pass membrane protein</topology>
    </subcellularLocation>
</comment>
<gene>
    <name evidence="12" type="ORF">HDU87_006821</name>
</gene>
<name>A0AAD5XTW5_9FUNG</name>
<dbReference type="SUPFAM" id="SSF50729">
    <property type="entry name" value="PH domain-like"/>
    <property type="match status" value="1"/>
</dbReference>
<dbReference type="PANTHER" id="PTHR10519">
    <property type="entry name" value="GABA-B RECEPTOR"/>
    <property type="match status" value="1"/>
</dbReference>
<evidence type="ECO:0000256" key="5">
    <source>
        <dbReference type="ARBA" id="ARBA00023136"/>
    </source>
</evidence>
<evidence type="ECO:0000256" key="4">
    <source>
        <dbReference type="ARBA" id="ARBA00023040"/>
    </source>
</evidence>
<feature type="transmembrane region" description="Helical" evidence="9">
    <location>
        <begin position="597"/>
        <end position="617"/>
    </location>
</feature>
<dbReference type="SUPFAM" id="SSF53822">
    <property type="entry name" value="Periplasmic binding protein-like I"/>
    <property type="match status" value="1"/>
</dbReference>
<keyword evidence="3 9" id="KW-1133">Transmembrane helix</keyword>
<dbReference type="InterPro" id="IPR028082">
    <property type="entry name" value="Peripla_BP_I"/>
</dbReference>
<evidence type="ECO:0000256" key="8">
    <source>
        <dbReference type="ARBA" id="ARBA00023224"/>
    </source>
</evidence>
<evidence type="ECO:0000259" key="11">
    <source>
        <dbReference type="PROSITE" id="PS50259"/>
    </source>
</evidence>
<dbReference type="EMBL" id="JADGJQ010000006">
    <property type="protein sequence ID" value="KAJ3183501.1"/>
    <property type="molecule type" value="Genomic_DNA"/>
</dbReference>
<keyword evidence="4" id="KW-0297">G-protein coupled receptor</keyword>
<feature type="transmembrane region" description="Helical" evidence="9">
    <location>
        <begin position="629"/>
        <end position="651"/>
    </location>
</feature>
<evidence type="ECO:0000259" key="10">
    <source>
        <dbReference type="PROSITE" id="PS50003"/>
    </source>
</evidence>
<evidence type="ECO:0000256" key="3">
    <source>
        <dbReference type="ARBA" id="ARBA00022989"/>
    </source>
</evidence>
<dbReference type="AlphaFoldDB" id="A0AAD5XTW5"/>
<feature type="transmembrane region" description="Helical" evidence="9">
    <location>
        <begin position="427"/>
        <end position="451"/>
    </location>
</feature>
<comment type="caution">
    <text evidence="12">The sequence shown here is derived from an EMBL/GenBank/DDBJ whole genome shotgun (WGS) entry which is preliminary data.</text>
</comment>
<evidence type="ECO:0000313" key="13">
    <source>
        <dbReference type="Proteomes" id="UP001212152"/>
    </source>
</evidence>
<evidence type="ECO:0000256" key="1">
    <source>
        <dbReference type="ARBA" id="ARBA00004141"/>
    </source>
</evidence>
<evidence type="ECO:0000313" key="12">
    <source>
        <dbReference type="EMBL" id="KAJ3183501.1"/>
    </source>
</evidence>
<dbReference type="Pfam" id="PF01094">
    <property type="entry name" value="ANF_receptor"/>
    <property type="match status" value="1"/>
</dbReference>
<dbReference type="GO" id="GO:0038039">
    <property type="term" value="C:G protein-coupled receptor heterodimeric complex"/>
    <property type="evidence" value="ECO:0007669"/>
    <property type="project" value="TreeGrafter"/>
</dbReference>
<dbReference type="GO" id="GO:0007214">
    <property type="term" value="P:gamma-aminobutyric acid signaling pathway"/>
    <property type="evidence" value="ECO:0007669"/>
    <property type="project" value="TreeGrafter"/>
</dbReference>
<protein>
    <recommendedName>
        <fullName evidence="14">G-protein coupled receptors family 3 profile domain-containing protein</fullName>
    </recommendedName>
</protein>
<dbReference type="PRINTS" id="PR00248">
    <property type="entry name" value="GPCRMGR"/>
</dbReference>
<dbReference type="InterPro" id="IPR001849">
    <property type="entry name" value="PH_domain"/>
</dbReference>
<dbReference type="PROSITE" id="PS50003">
    <property type="entry name" value="PH_DOMAIN"/>
    <property type="match status" value="1"/>
</dbReference>
<dbReference type="InterPro" id="IPR001828">
    <property type="entry name" value="ANF_lig-bd_rcpt"/>
</dbReference>
<reference evidence="12" key="1">
    <citation type="submission" date="2020-05" db="EMBL/GenBank/DDBJ databases">
        <title>Phylogenomic resolution of chytrid fungi.</title>
        <authorList>
            <person name="Stajich J.E."/>
            <person name="Amses K."/>
            <person name="Simmons R."/>
            <person name="Seto K."/>
            <person name="Myers J."/>
            <person name="Bonds A."/>
            <person name="Quandt C.A."/>
            <person name="Barry K."/>
            <person name="Liu P."/>
            <person name="Grigoriev I."/>
            <person name="Longcore J.E."/>
            <person name="James T.Y."/>
        </authorList>
    </citation>
    <scope>NUCLEOTIDE SEQUENCE</scope>
    <source>
        <strain evidence="12">JEL0379</strain>
    </source>
</reference>
<feature type="transmembrane region" description="Helical" evidence="9">
    <location>
        <begin position="540"/>
        <end position="560"/>
    </location>
</feature>
<keyword evidence="13" id="KW-1185">Reference proteome</keyword>
<dbReference type="InterPro" id="IPR002455">
    <property type="entry name" value="GPCR3_GABA-B"/>
</dbReference>
<feature type="domain" description="G-protein coupled receptors family 3 profile" evidence="11">
    <location>
        <begin position="428"/>
        <end position="685"/>
    </location>
</feature>
<keyword evidence="2 9" id="KW-0812">Transmembrane</keyword>
<keyword evidence="6" id="KW-0675">Receptor</keyword>
<dbReference type="PANTHER" id="PTHR10519:SF20">
    <property type="entry name" value="G-PROTEIN COUPLED RECEPTOR 156-RELATED"/>
    <property type="match status" value="1"/>
</dbReference>
<sequence>MVDAMALRLRELLDPAAATPVHPALLAPGAVTLAVDDSTSSGNQTANVASAIKSALRLSGGIANSTTNIKTRANSLIGVAYSDPTEAFVSAAQAYSLHVCDGGSTSPVLSDRANYPNFFRVIPNDNKAALAILGLVAGFGWRQVAITSSSDSYGAGLLTSALSYAGNFGITILTTQTFSPGTTDFTSIVDRIVESQATIILHLGAARDLGMILEAAYNGGLAATGAYQWITGDDASYIDMSTYTAAQRSMWSGVWMVYPREGVGPTWDAYSADFLARYINVPDRPVWYTGLETEPPPYSGFYSACIEAYIWAWDAALRYGNATMPQLAANNYTLSVPQSYNFSDRIGVTGNLTLDEDGDRVATYGTWYYNVSDGPAGAYNKFGTYETATLVLSVEKAPVFYTGKMTPVLHDTLQVVKYYQDVKWTSVLGVLTVVVTLVIGVMLVCLAAIVFKHRRNELLKPASPPFLLTNLVGLLCGTLYPLTLLGHPSRASCEAGVILTAAALSLTLGSLLVKIFRLFWILRRQGTRSRHIPLSTSSMFRLLAIGSSYYVVSIIVWLAYDPPQPVWTIQGGGSLDSEVYQSKCRSSSDEMQIVMEAVILGYTGVLGCLGAFFAYVTRQLPIKFRESKPLAHVIFGNLLLICGTLPLIYFVPLPVNVAHVIKCFAAYASVITTACVLYAERCRALWEQLHESRRAFHDNPANKRRRKTSVDELMPDALRPASGHVYVAERQSFVSVWTQRTLILHSDKGFALISGDHISDGLLECRYIPLDQFTISTSTDFAEEIFTLSLVHVDDWVASITMRVLTPEELESWAEAISQSCSAPAQGAPPATLYTCDM</sequence>
<evidence type="ECO:0000256" key="7">
    <source>
        <dbReference type="ARBA" id="ARBA00023180"/>
    </source>
</evidence>
<dbReference type="Proteomes" id="UP001212152">
    <property type="component" value="Unassembled WGS sequence"/>
</dbReference>
<evidence type="ECO:0000256" key="2">
    <source>
        <dbReference type="ARBA" id="ARBA00022692"/>
    </source>
</evidence>
<evidence type="ECO:0000256" key="9">
    <source>
        <dbReference type="SAM" id="Phobius"/>
    </source>
</evidence>
<feature type="transmembrane region" description="Helical" evidence="9">
    <location>
        <begin position="495"/>
        <end position="520"/>
    </location>
</feature>
<accession>A0AAD5XTW5</accession>
<keyword evidence="5 9" id="KW-0472">Membrane</keyword>
<keyword evidence="8" id="KW-0807">Transducer</keyword>
<keyword evidence="7" id="KW-0325">Glycoprotein</keyword>
<dbReference type="Gene3D" id="3.40.50.2300">
    <property type="match status" value="2"/>
</dbReference>
<dbReference type="InterPro" id="IPR000337">
    <property type="entry name" value="GPCR_3"/>
</dbReference>
<feature type="domain" description="PH" evidence="10">
    <location>
        <begin position="718"/>
        <end position="822"/>
    </location>
</feature>
<dbReference type="InterPro" id="IPR017978">
    <property type="entry name" value="GPCR_3_C"/>
</dbReference>
<feature type="transmembrane region" description="Helical" evidence="9">
    <location>
        <begin position="657"/>
        <end position="679"/>
    </location>
</feature>
<evidence type="ECO:0008006" key="14">
    <source>
        <dbReference type="Google" id="ProtNLM"/>
    </source>
</evidence>
<evidence type="ECO:0000256" key="6">
    <source>
        <dbReference type="ARBA" id="ARBA00023170"/>
    </source>
</evidence>
<organism evidence="12 13">
    <name type="scientific">Geranomyces variabilis</name>
    <dbReference type="NCBI Taxonomy" id="109894"/>
    <lineage>
        <taxon>Eukaryota</taxon>
        <taxon>Fungi</taxon>
        <taxon>Fungi incertae sedis</taxon>
        <taxon>Chytridiomycota</taxon>
        <taxon>Chytridiomycota incertae sedis</taxon>
        <taxon>Chytridiomycetes</taxon>
        <taxon>Spizellomycetales</taxon>
        <taxon>Powellomycetaceae</taxon>
        <taxon>Geranomyces</taxon>
    </lineage>
</organism>
<proteinExistence type="predicted"/>